<organism evidence="2">
    <name type="scientific">Oryza punctata</name>
    <name type="common">Red rice</name>
    <dbReference type="NCBI Taxonomy" id="4537"/>
    <lineage>
        <taxon>Eukaryota</taxon>
        <taxon>Viridiplantae</taxon>
        <taxon>Streptophyta</taxon>
        <taxon>Embryophyta</taxon>
        <taxon>Tracheophyta</taxon>
        <taxon>Spermatophyta</taxon>
        <taxon>Magnoliopsida</taxon>
        <taxon>Liliopsida</taxon>
        <taxon>Poales</taxon>
        <taxon>Poaceae</taxon>
        <taxon>BOP clade</taxon>
        <taxon>Oryzoideae</taxon>
        <taxon>Oryzeae</taxon>
        <taxon>Oryzinae</taxon>
        <taxon>Oryza</taxon>
    </lineage>
</organism>
<dbReference type="Proteomes" id="UP000026962">
    <property type="component" value="Chromosome 11"/>
</dbReference>
<sequence length="169" mass="18696">MAARRVVVDVNIVNAATRPVPVRGIFANYVDYERTHLFAHPSITPACPAIDGILDFMPEHQYSGDEGCNTISRKIAKRARTAASSGGHADGESATRRRRKCSPPFAVACSPESARPALAPWQTPKKKFKNARQSMAFHDTKPHRYRLGTGYRCRFPSWHLLVGTIAPIV</sequence>
<feature type="region of interest" description="Disordered" evidence="1">
    <location>
        <begin position="79"/>
        <end position="99"/>
    </location>
</feature>
<reference evidence="2" key="2">
    <citation type="submission" date="2018-05" db="EMBL/GenBank/DDBJ databases">
        <title>OpunRS2 (Oryza punctata Reference Sequence Version 2).</title>
        <authorList>
            <person name="Zhang J."/>
            <person name="Kudrna D."/>
            <person name="Lee S."/>
            <person name="Talag J."/>
            <person name="Welchert J."/>
            <person name="Wing R.A."/>
        </authorList>
    </citation>
    <scope>NUCLEOTIDE SEQUENCE [LARGE SCALE GENOMIC DNA]</scope>
</reference>
<dbReference type="EnsemblPlants" id="OPUNC11G17160.1">
    <property type="protein sequence ID" value="OPUNC11G17160.1"/>
    <property type="gene ID" value="OPUNC11G17160"/>
</dbReference>
<name>A0A0E0MHG4_ORYPU</name>
<evidence type="ECO:0000256" key="1">
    <source>
        <dbReference type="SAM" id="MobiDB-lite"/>
    </source>
</evidence>
<dbReference type="HOGENOM" id="CLU_1581063_0_0_1"/>
<proteinExistence type="predicted"/>
<keyword evidence="3" id="KW-1185">Reference proteome</keyword>
<dbReference type="STRING" id="4537.A0A0E0MHG4"/>
<evidence type="ECO:0000313" key="2">
    <source>
        <dbReference type="EnsemblPlants" id="OPUNC11G17160.1"/>
    </source>
</evidence>
<reference evidence="2" key="1">
    <citation type="submission" date="2015-04" db="UniProtKB">
        <authorList>
            <consortium name="EnsemblPlants"/>
        </authorList>
    </citation>
    <scope>IDENTIFICATION</scope>
</reference>
<evidence type="ECO:0000313" key="3">
    <source>
        <dbReference type="Proteomes" id="UP000026962"/>
    </source>
</evidence>
<protein>
    <submittedName>
        <fullName evidence="2">Uncharacterized protein</fullName>
    </submittedName>
</protein>
<dbReference type="Gramene" id="OPUNC11G17160.1">
    <property type="protein sequence ID" value="OPUNC11G17160.1"/>
    <property type="gene ID" value="OPUNC11G17160"/>
</dbReference>
<dbReference type="AlphaFoldDB" id="A0A0E0MHG4"/>
<accession>A0A0E0MHG4</accession>